<evidence type="ECO:0000313" key="1">
    <source>
        <dbReference type="EMBL" id="HFG21559.1"/>
    </source>
</evidence>
<dbReference type="EMBL" id="DSWI01000031">
    <property type="protein sequence ID" value="HFG21559.1"/>
    <property type="molecule type" value="Genomic_DNA"/>
</dbReference>
<gene>
    <name evidence="1" type="ORF">ENS82_12760</name>
</gene>
<sequence>MPERNTPQQGLGPVLEYLDVPVEANTLIEAGNLVVLNAAGYAVHGSTATNLRVVGRAEQTVNNQGGAQGARRVRVSRGTFKWQNSTAADQITQADLLNDCYIVNSTQVARTNGSNTRSRAGKVVGVEADGVWVETY</sequence>
<dbReference type="AlphaFoldDB" id="A0A7C3HVV6"/>
<accession>A0A7C3HVV6</accession>
<organism evidence="1">
    <name type="scientific">Meiothermus ruber</name>
    <dbReference type="NCBI Taxonomy" id="277"/>
    <lineage>
        <taxon>Bacteria</taxon>
        <taxon>Thermotogati</taxon>
        <taxon>Deinococcota</taxon>
        <taxon>Deinococci</taxon>
        <taxon>Thermales</taxon>
        <taxon>Thermaceae</taxon>
        <taxon>Meiothermus</taxon>
    </lineage>
</organism>
<comment type="caution">
    <text evidence="1">The sequence shown here is derived from an EMBL/GenBank/DDBJ whole genome shotgun (WGS) entry which is preliminary data.</text>
</comment>
<reference evidence="1" key="1">
    <citation type="journal article" date="2020" name="mSystems">
        <title>Genome- and Community-Level Interaction Insights into Carbon Utilization and Element Cycling Functions of Hydrothermarchaeota in Hydrothermal Sediment.</title>
        <authorList>
            <person name="Zhou Z."/>
            <person name="Liu Y."/>
            <person name="Xu W."/>
            <person name="Pan J."/>
            <person name="Luo Z.H."/>
            <person name="Li M."/>
        </authorList>
    </citation>
    <scope>NUCLEOTIDE SEQUENCE [LARGE SCALE GENOMIC DNA]</scope>
    <source>
        <strain evidence="1">SpSt-524</strain>
    </source>
</reference>
<proteinExistence type="predicted"/>
<protein>
    <submittedName>
        <fullName evidence="1">Uncharacterized protein</fullName>
    </submittedName>
</protein>
<name>A0A7C3HVV6_MEIRU</name>